<proteinExistence type="predicted"/>
<protein>
    <submittedName>
        <fullName evidence="3">DUF2059 domain-containing protein</fullName>
    </submittedName>
</protein>
<name>A0A926NRP8_9SPHI</name>
<dbReference type="Pfam" id="PF09832">
    <property type="entry name" value="DUF2059"/>
    <property type="match status" value="1"/>
</dbReference>
<evidence type="ECO:0000313" key="4">
    <source>
        <dbReference type="Proteomes" id="UP000619078"/>
    </source>
</evidence>
<sequence length="157" mass="17508">MKLRLLIALLFICSIVTAQTTVTTTIITPAHLKAAEDALVASGAGAQMKENITSMVKQAATGVPDDKKGKFMEIMNGFMNKYMNWDLLKDQMAAMYAQEFTEKELKDLTTFYLSPLGKKLNQKQPILFQKGALMGQQTVTAHQAELQQLMQDAFKEQ</sequence>
<reference evidence="3" key="1">
    <citation type="submission" date="2020-09" db="EMBL/GenBank/DDBJ databases">
        <title>Novel species of Mucilaginibacter isolated from a glacier on the Tibetan Plateau.</title>
        <authorList>
            <person name="Liu Q."/>
            <person name="Xin Y.-H."/>
        </authorList>
    </citation>
    <scope>NUCLEOTIDE SEQUENCE</scope>
    <source>
        <strain evidence="3">ZB1P21</strain>
    </source>
</reference>
<dbReference type="Proteomes" id="UP000619078">
    <property type="component" value="Unassembled WGS sequence"/>
</dbReference>
<evidence type="ECO:0000256" key="1">
    <source>
        <dbReference type="SAM" id="SignalP"/>
    </source>
</evidence>
<evidence type="ECO:0000259" key="2">
    <source>
        <dbReference type="Pfam" id="PF09832"/>
    </source>
</evidence>
<dbReference type="InterPro" id="IPR018637">
    <property type="entry name" value="DUF2059"/>
</dbReference>
<dbReference type="AlphaFoldDB" id="A0A926NRP8"/>
<feature type="signal peptide" evidence="1">
    <location>
        <begin position="1"/>
        <end position="18"/>
    </location>
</feature>
<dbReference type="RefSeq" id="WP_191163179.1">
    <property type="nucleotide sequence ID" value="NZ_JACWMX010000004.1"/>
</dbReference>
<organism evidence="3 4">
    <name type="scientific">Mucilaginibacter glaciei</name>
    <dbReference type="NCBI Taxonomy" id="2772109"/>
    <lineage>
        <taxon>Bacteria</taxon>
        <taxon>Pseudomonadati</taxon>
        <taxon>Bacteroidota</taxon>
        <taxon>Sphingobacteriia</taxon>
        <taxon>Sphingobacteriales</taxon>
        <taxon>Sphingobacteriaceae</taxon>
        <taxon>Mucilaginibacter</taxon>
    </lineage>
</organism>
<gene>
    <name evidence="3" type="ORF">IDJ76_09980</name>
</gene>
<keyword evidence="4" id="KW-1185">Reference proteome</keyword>
<dbReference type="EMBL" id="JACWMX010000004">
    <property type="protein sequence ID" value="MBD1393427.1"/>
    <property type="molecule type" value="Genomic_DNA"/>
</dbReference>
<comment type="caution">
    <text evidence="3">The sequence shown here is derived from an EMBL/GenBank/DDBJ whole genome shotgun (WGS) entry which is preliminary data.</text>
</comment>
<accession>A0A926NRP8</accession>
<keyword evidence="1" id="KW-0732">Signal</keyword>
<feature type="chain" id="PRO_5037296737" evidence="1">
    <location>
        <begin position="19"/>
        <end position="157"/>
    </location>
</feature>
<evidence type="ECO:0000313" key="3">
    <source>
        <dbReference type="EMBL" id="MBD1393427.1"/>
    </source>
</evidence>
<feature type="domain" description="DUF2059" evidence="2">
    <location>
        <begin position="88"/>
        <end position="143"/>
    </location>
</feature>